<dbReference type="CDD" id="cd17919">
    <property type="entry name" value="DEXHc_Snf"/>
    <property type="match status" value="1"/>
</dbReference>
<dbReference type="PROSITE" id="PS51192">
    <property type="entry name" value="HELICASE_ATP_BIND_1"/>
    <property type="match status" value="1"/>
</dbReference>
<keyword evidence="2" id="KW-0479">Metal-binding</keyword>
<evidence type="ECO:0000256" key="3">
    <source>
        <dbReference type="SAM" id="MobiDB-lite"/>
    </source>
</evidence>
<feature type="region of interest" description="Disordered" evidence="3">
    <location>
        <begin position="1"/>
        <end position="34"/>
    </location>
</feature>
<dbReference type="SMART" id="SM00487">
    <property type="entry name" value="DEXDc"/>
    <property type="match status" value="1"/>
</dbReference>
<dbReference type="RefSeq" id="WP_096892484.1">
    <property type="nucleotide sequence ID" value="NZ_BAOS01000003.1"/>
</dbReference>
<dbReference type="Gene3D" id="3.40.50.10810">
    <property type="entry name" value="Tandem AAA-ATPase domain"/>
    <property type="match status" value="1"/>
</dbReference>
<sequence>MKSTIGDKSAKKRRSTKIKKNQKKRPIKLKVSKTHKPEDIGLEEWQRLLRKQFAEQQKFKLKNAGNHSIFSEFLVTNPETEKTYKISIRGDKPSDNFCSCPDYSINNLGTCKHIEFTLFKLKKKRGAKKAFAETHALPFSEIYLHYGLKREIRLRQGKDIPSSLSKLMKKFFNTYNVLKDEQILNFPQLFNAIPKNNKHEVRCYDDVMSFVAEHQDTAHRENVIKKKLKQGIKSPLFKNILKTELYPYQKEGALFAVKAGRCLIGDDMGLGKTIQALTAAELMAKLFNIKKVLIVSPTSLKHQWNGEIEKFCNRTSCVIEGLNHHRRQLYLNESFYKLVNYELIFRDIEYIRNWSPDLIILDEAQRIKNWKTRTAKYVKQLDSTFAIVLTGTPIENKIEELHSIMELIDRHHLGPLYRFVQMHRIVDEGGKVIGYKDLKSIRNSLGNVLIRRKKDEVLKQLPERIDKNFFVPMTKEQYVIHDENYDIVVRLVAKWRRYKFLCEADQRRLLIALNFMRMAADNTYLIDKKTIHGPKIDELEVILKELIIDGNEKAVIFSQWLRMTELVEHVLARNGIKYVHLNGNVPSKQRKELMTQFKEDPECMVFLSTDAGGVGLNLQSGSIVINMDIPWNPAILEQRIGRVHRLGQKRSVRVINFISSESIEARILELLKFKKSLFAGVLDSEGEDVVMVGESQVSRFVKTVETVTETLEKSDPAIEKQEKREEESDEIAAELKEKNEEPAKKTAPPTETGVEKSEQLSNLLKAGAQLLTNLSNAIEVPVDTKSKKRGALIESDEKTGQKYLKIPLPEKDVLQNIFSSLGELISKQ</sequence>
<dbReference type="GO" id="GO:0005524">
    <property type="term" value="F:ATP binding"/>
    <property type="evidence" value="ECO:0007669"/>
    <property type="project" value="InterPro"/>
</dbReference>
<evidence type="ECO:0000259" key="4">
    <source>
        <dbReference type="PROSITE" id="PS50966"/>
    </source>
</evidence>
<protein>
    <submittedName>
        <fullName evidence="7">Superfamily II DNA/RNA helicase, SNF2 family</fullName>
    </submittedName>
</protein>
<keyword evidence="1" id="KW-0378">Hydrolase</keyword>
<evidence type="ECO:0000313" key="8">
    <source>
        <dbReference type="Proteomes" id="UP000218542"/>
    </source>
</evidence>
<dbReference type="PROSITE" id="PS50966">
    <property type="entry name" value="ZF_SWIM"/>
    <property type="match status" value="1"/>
</dbReference>
<feature type="compositionally biased region" description="Basic and acidic residues" evidence="3">
    <location>
        <begin position="733"/>
        <end position="744"/>
    </location>
</feature>
<dbReference type="GO" id="GO:0008270">
    <property type="term" value="F:zinc ion binding"/>
    <property type="evidence" value="ECO:0007669"/>
    <property type="project" value="UniProtKB-KW"/>
</dbReference>
<evidence type="ECO:0000256" key="2">
    <source>
        <dbReference type="PROSITE-ProRule" id="PRU00325"/>
    </source>
</evidence>
<dbReference type="AlphaFoldDB" id="A0A286TTY7"/>
<evidence type="ECO:0000313" key="7">
    <source>
        <dbReference type="EMBL" id="GAX59347.1"/>
    </source>
</evidence>
<dbReference type="PROSITE" id="PS51194">
    <property type="entry name" value="HELICASE_CTER"/>
    <property type="match status" value="1"/>
</dbReference>
<gene>
    <name evidence="7" type="ORF">SCALIN_C03_0004</name>
</gene>
<dbReference type="OrthoDB" id="9814088at2"/>
<dbReference type="Pfam" id="PF00271">
    <property type="entry name" value="Helicase_C"/>
    <property type="match status" value="1"/>
</dbReference>
<comment type="caution">
    <text evidence="7">The sequence shown here is derived from an EMBL/GenBank/DDBJ whole genome shotgun (WGS) entry which is preliminary data.</text>
</comment>
<dbReference type="GO" id="GO:0016787">
    <property type="term" value="F:hydrolase activity"/>
    <property type="evidence" value="ECO:0007669"/>
    <property type="project" value="UniProtKB-KW"/>
</dbReference>
<dbReference type="InterPro" id="IPR014001">
    <property type="entry name" value="Helicase_ATP-bd"/>
</dbReference>
<keyword evidence="2" id="KW-0863">Zinc-finger</keyword>
<dbReference type="InterPro" id="IPR038718">
    <property type="entry name" value="SNF2-like_sf"/>
</dbReference>
<feature type="compositionally biased region" description="Basic and acidic residues" evidence="3">
    <location>
        <begin position="712"/>
        <end position="726"/>
    </location>
</feature>
<dbReference type="InterPro" id="IPR001650">
    <property type="entry name" value="Helicase_C-like"/>
</dbReference>
<feature type="domain" description="Helicase C-terminal" evidence="6">
    <location>
        <begin position="535"/>
        <end position="690"/>
    </location>
</feature>
<dbReference type="Pfam" id="PF00176">
    <property type="entry name" value="SNF2-rel_dom"/>
    <property type="match status" value="1"/>
</dbReference>
<dbReference type="PANTHER" id="PTHR10799">
    <property type="entry name" value="SNF2/RAD54 HELICASE FAMILY"/>
    <property type="match status" value="1"/>
</dbReference>
<keyword evidence="2" id="KW-0862">Zinc</keyword>
<dbReference type="InterPro" id="IPR000330">
    <property type="entry name" value="SNF2_N"/>
</dbReference>
<feature type="compositionally biased region" description="Basic residues" evidence="3">
    <location>
        <begin position="10"/>
        <end position="34"/>
    </location>
</feature>
<feature type="domain" description="Helicase ATP-binding" evidence="5">
    <location>
        <begin position="253"/>
        <end position="411"/>
    </location>
</feature>
<dbReference type="GO" id="GO:0004386">
    <property type="term" value="F:helicase activity"/>
    <property type="evidence" value="ECO:0007669"/>
    <property type="project" value="UniProtKB-KW"/>
</dbReference>
<keyword evidence="7" id="KW-0067">ATP-binding</keyword>
<feature type="domain" description="SWIM-type" evidence="4">
    <location>
        <begin position="84"/>
        <end position="122"/>
    </location>
</feature>
<dbReference type="Gene3D" id="3.40.50.300">
    <property type="entry name" value="P-loop containing nucleotide triphosphate hydrolases"/>
    <property type="match status" value="1"/>
</dbReference>
<evidence type="ECO:0000259" key="5">
    <source>
        <dbReference type="PROSITE" id="PS51192"/>
    </source>
</evidence>
<keyword evidence="7" id="KW-0547">Nucleotide-binding</keyword>
<name>A0A286TTY7_9BACT</name>
<dbReference type="Proteomes" id="UP000218542">
    <property type="component" value="Unassembled WGS sequence"/>
</dbReference>
<dbReference type="SMART" id="SM00490">
    <property type="entry name" value="HELICc"/>
    <property type="match status" value="1"/>
</dbReference>
<evidence type="ECO:0000259" key="6">
    <source>
        <dbReference type="PROSITE" id="PS51194"/>
    </source>
</evidence>
<dbReference type="InterPro" id="IPR007527">
    <property type="entry name" value="Znf_SWIM"/>
</dbReference>
<keyword evidence="8" id="KW-1185">Reference proteome</keyword>
<keyword evidence="7" id="KW-0347">Helicase</keyword>
<reference evidence="8" key="1">
    <citation type="journal article" date="2017" name="Environ. Microbiol. Rep.">
        <title>Genetic Diversity of Marine Anaerobic Ammonium-Oxidizing Bacteria as Revealed by Genomic and Proteomic Analyses of 'Candidatus Scalindua japonica'.</title>
        <authorList>
            <person name="Oshiki M."/>
            <person name="Mizuto K."/>
            <person name="Kimura Z."/>
            <person name="Kindaichi T."/>
            <person name="Satoh H."/>
            <person name="Okabe S."/>
        </authorList>
    </citation>
    <scope>NUCLEOTIDE SEQUENCE [LARGE SCALE GENOMIC DNA]</scope>
    <source>
        <strain evidence="8">husup-a2</strain>
    </source>
</reference>
<evidence type="ECO:0000256" key="1">
    <source>
        <dbReference type="ARBA" id="ARBA00022801"/>
    </source>
</evidence>
<dbReference type="InterPro" id="IPR049730">
    <property type="entry name" value="SNF2/RAD54-like_C"/>
</dbReference>
<feature type="region of interest" description="Disordered" evidence="3">
    <location>
        <begin position="712"/>
        <end position="758"/>
    </location>
</feature>
<dbReference type="EMBL" id="BAOS01000003">
    <property type="protein sequence ID" value="GAX59347.1"/>
    <property type="molecule type" value="Genomic_DNA"/>
</dbReference>
<organism evidence="7 8">
    <name type="scientific">Candidatus Scalindua japonica</name>
    <dbReference type="NCBI Taxonomy" id="1284222"/>
    <lineage>
        <taxon>Bacteria</taxon>
        <taxon>Pseudomonadati</taxon>
        <taxon>Planctomycetota</taxon>
        <taxon>Candidatus Brocadiia</taxon>
        <taxon>Candidatus Brocadiales</taxon>
        <taxon>Candidatus Scalinduaceae</taxon>
        <taxon>Candidatus Scalindua</taxon>
    </lineage>
</organism>
<dbReference type="InterPro" id="IPR027417">
    <property type="entry name" value="P-loop_NTPase"/>
</dbReference>
<proteinExistence type="predicted"/>
<accession>A0A286TTY7</accession>
<dbReference type="CDD" id="cd18793">
    <property type="entry name" value="SF2_C_SNF"/>
    <property type="match status" value="1"/>
</dbReference>
<dbReference type="SUPFAM" id="SSF52540">
    <property type="entry name" value="P-loop containing nucleoside triphosphate hydrolases"/>
    <property type="match status" value="2"/>
</dbReference>